<dbReference type="SMART" id="SM00267">
    <property type="entry name" value="GGDEF"/>
    <property type="match status" value="1"/>
</dbReference>
<evidence type="ECO:0000256" key="2">
    <source>
        <dbReference type="SAM" id="Phobius"/>
    </source>
</evidence>
<dbReference type="GO" id="GO:0007165">
    <property type="term" value="P:signal transduction"/>
    <property type="evidence" value="ECO:0007669"/>
    <property type="project" value="InterPro"/>
</dbReference>
<dbReference type="InterPro" id="IPR000160">
    <property type="entry name" value="GGDEF_dom"/>
</dbReference>
<dbReference type="Gene3D" id="6.10.340.10">
    <property type="match status" value="1"/>
</dbReference>
<dbReference type="PROSITE" id="PS50885">
    <property type="entry name" value="HAMP"/>
    <property type="match status" value="1"/>
</dbReference>
<accession>A0AAP6Y3T8</accession>
<evidence type="ECO:0000259" key="4">
    <source>
        <dbReference type="PROSITE" id="PS50885"/>
    </source>
</evidence>
<sequence length="701" mass="79259">MLHSIRYKFIIITTVLIIFSANLVFFLAINEHEDLYRQSVKQYLDAMSSNISDSLLRVMSEQVDLFSITTELLGFDRYEHIKFVNVFDADWQLIQSYVHPNYLYLENFKPELVSIQPKDLPYAVTITNEGLVALKAIGEEQFPIGYLLIVQDFKKPLDESKVSLFYSAAPFVVLIIALTIIISFWIYQRLLSPLLKLSEFTQKVENSTNYKLQYQVTGHDEVSQLGNDINALLQTIDSQVQTNHKHTAQLLVQTHSMERLANYDILTGLPNRMFFMELLKLELASSKSNDQDIAIMFFDVDSFKGVNDTLGHETGDMLLQAVANKVKSHLRSSDIIARLGGDEFLIMLPNITEQSIVINIAESIIEGMKEPFTINEWDVPAGISIGIASAKEAKFDINTFISNADIAMYTSKEKGKGAYTVFHHKMLEDNKRKAQVANLITHAITQNEFELFYQLKMSSTGEAKGLEALIRWQSEKLGFVSPGEFIPIAEQAGKIKAITQWVITQVFKDMQMLKQLMGNNVLVSMNLSSHDLKDHNFIHTVKSKLLEHSVNISNIQFEITESSYLENFENANEFFNQVKAMGGSIALDDFGTGYSSLSYLTKIEIDTLKIDRMFVNQYASSAKDTAVLQAILDLGQRLGLKICSEGIETADQANYLVSHGSDEMQGYYFAKPVCIAQLPQAIERAIERAETLFKELTITTK</sequence>
<keyword evidence="2" id="KW-0472">Membrane</keyword>
<name>A0AAP6Y3T8_9GAMM</name>
<feature type="domain" description="HAMP" evidence="4">
    <location>
        <begin position="188"/>
        <end position="241"/>
    </location>
</feature>
<dbReference type="CDD" id="cd01949">
    <property type="entry name" value="GGDEF"/>
    <property type="match status" value="1"/>
</dbReference>
<dbReference type="Pfam" id="PF00990">
    <property type="entry name" value="GGDEF"/>
    <property type="match status" value="1"/>
</dbReference>
<keyword evidence="2" id="KW-1133">Transmembrane helix</keyword>
<feature type="domain" description="GGDEF" evidence="5">
    <location>
        <begin position="291"/>
        <end position="424"/>
    </location>
</feature>
<gene>
    <name evidence="6" type="ORF">HHE94_12110</name>
</gene>
<dbReference type="GO" id="GO:0016020">
    <property type="term" value="C:membrane"/>
    <property type="evidence" value="ECO:0007669"/>
    <property type="project" value="InterPro"/>
</dbReference>
<comment type="caution">
    <text evidence="6">The sequence shown here is derived from an EMBL/GenBank/DDBJ whole genome shotgun (WGS) entry which is preliminary data.</text>
</comment>
<dbReference type="InterPro" id="IPR029787">
    <property type="entry name" value="Nucleotide_cyclase"/>
</dbReference>
<dbReference type="Proteomes" id="UP000549590">
    <property type="component" value="Unassembled WGS sequence"/>
</dbReference>
<reference evidence="6 7" key="1">
    <citation type="submission" date="2020-04" db="EMBL/GenBank/DDBJ databases">
        <title>Genome sequencing and assembly of Pseudoalteromonas arctica.</title>
        <authorList>
            <person name="Cook G.M."/>
        </authorList>
    </citation>
    <scope>NUCLEOTIDE SEQUENCE [LARGE SCALE GENOMIC DNA]</scope>
    <source>
        <strain evidence="6 7">NEC-BIFX-2020_001</strain>
    </source>
</reference>
<dbReference type="EMBL" id="JABBYB010000007">
    <property type="protein sequence ID" value="NMP03446.1"/>
    <property type="molecule type" value="Genomic_DNA"/>
</dbReference>
<organism evidence="6 7">
    <name type="scientific">Pseudoalteromonas arctica</name>
    <dbReference type="NCBI Taxonomy" id="394751"/>
    <lineage>
        <taxon>Bacteria</taxon>
        <taxon>Pseudomonadati</taxon>
        <taxon>Pseudomonadota</taxon>
        <taxon>Gammaproteobacteria</taxon>
        <taxon>Alteromonadales</taxon>
        <taxon>Pseudoalteromonadaceae</taxon>
        <taxon>Pseudoalteromonas</taxon>
    </lineage>
</organism>
<dbReference type="Pfam" id="PF00563">
    <property type="entry name" value="EAL"/>
    <property type="match status" value="1"/>
</dbReference>
<feature type="transmembrane region" description="Helical" evidence="2">
    <location>
        <begin position="164"/>
        <end position="187"/>
    </location>
</feature>
<feature type="domain" description="EAL" evidence="3">
    <location>
        <begin position="433"/>
        <end position="686"/>
    </location>
</feature>
<evidence type="ECO:0000259" key="5">
    <source>
        <dbReference type="PROSITE" id="PS50887"/>
    </source>
</evidence>
<dbReference type="InterPro" id="IPR052155">
    <property type="entry name" value="Biofilm_reg_signaling"/>
</dbReference>
<evidence type="ECO:0000313" key="7">
    <source>
        <dbReference type="Proteomes" id="UP000549590"/>
    </source>
</evidence>
<protein>
    <submittedName>
        <fullName evidence="6">EAL domain-containing protein</fullName>
    </submittedName>
</protein>
<dbReference type="InterPro" id="IPR001633">
    <property type="entry name" value="EAL_dom"/>
</dbReference>
<evidence type="ECO:0000259" key="3">
    <source>
        <dbReference type="PROSITE" id="PS50883"/>
    </source>
</evidence>
<dbReference type="PROSITE" id="PS50887">
    <property type="entry name" value="GGDEF"/>
    <property type="match status" value="1"/>
</dbReference>
<dbReference type="PANTHER" id="PTHR44757">
    <property type="entry name" value="DIGUANYLATE CYCLASE DGCP"/>
    <property type="match status" value="1"/>
</dbReference>
<keyword evidence="2" id="KW-0812">Transmembrane</keyword>
<dbReference type="InterPro" id="IPR043128">
    <property type="entry name" value="Rev_trsase/Diguanyl_cyclase"/>
</dbReference>
<dbReference type="FunFam" id="3.30.70.270:FF:000001">
    <property type="entry name" value="Diguanylate cyclase domain protein"/>
    <property type="match status" value="1"/>
</dbReference>
<dbReference type="CDD" id="cd01948">
    <property type="entry name" value="EAL"/>
    <property type="match status" value="1"/>
</dbReference>
<evidence type="ECO:0000256" key="1">
    <source>
        <dbReference type="ARBA" id="ARBA00001946"/>
    </source>
</evidence>
<feature type="transmembrane region" description="Helical" evidence="2">
    <location>
        <begin position="6"/>
        <end position="29"/>
    </location>
</feature>
<dbReference type="Gene3D" id="3.20.20.450">
    <property type="entry name" value="EAL domain"/>
    <property type="match status" value="1"/>
</dbReference>
<comment type="cofactor">
    <cofactor evidence="1">
        <name>Mg(2+)</name>
        <dbReference type="ChEBI" id="CHEBI:18420"/>
    </cofactor>
</comment>
<dbReference type="AlphaFoldDB" id="A0AAP6Y3T8"/>
<dbReference type="SUPFAM" id="SSF141868">
    <property type="entry name" value="EAL domain-like"/>
    <property type="match status" value="1"/>
</dbReference>
<dbReference type="InterPro" id="IPR003660">
    <property type="entry name" value="HAMP_dom"/>
</dbReference>
<dbReference type="PROSITE" id="PS50883">
    <property type="entry name" value="EAL"/>
    <property type="match status" value="1"/>
</dbReference>
<dbReference type="NCBIfam" id="TIGR00254">
    <property type="entry name" value="GGDEF"/>
    <property type="match status" value="1"/>
</dbReference>
<dbReference type="SUPFAM" id="SSF55073">
    <property type="entry name" value="Nucleotide cyclase"/>
    <property type="match status" value="1"/>
</dbReference>
<dbReference type="GO" id="GO:0003824">
    <property type="term" value="F:catalytic activity"/>
    <property type="evidence" value="ECO:0007669"/>
    <property type="project" value="UniProtKB-ARBA"/>
</dbReference>
<proteinExistence type="predicted"/>
<dbReference type="InterPro" id="IPR035919">
    <property type="entry name" value="EAL_sf"/>
</dbReference>
<dbReference type="Gene3D" id="3.30.70.270">
    <property type="match status" value="1"/>
</dbReference>
<dbReference type="SMART" id="SM00052">
    <property type="entry name" value="EAL"/>
    <property type="match status" value="1"/>
</dbReference>
<dbReference type="PANTHER" id="PTHR44757:SF2">
    <property type="entry name" value="BIOFILM ARCHITECTURE MAINTENANCE PROTEIN MBAA"/>
    <property type="match status" value="1"/>
</dbReference>
<evidence type="ECO:0000313" key="6">
    <source>
        <dbReference type="EMBL" id="NMP03446.1"/>
    </source>
</evidence>